<evidence type="ECO:0000313" key="11">
    <source>
        <dbReference type="Proteomes" id="UP001309876"/>
    </source>
</evidence>
<organism evidence="10 11">
    <name type="scientific">Lithohypha guttulata</name>
    <dbReference type="NCBI Taxonomy" id="1690604"/>
    <lineage>
        <taxon>Eukaryota</taxon>
        <taxon>Fungi</taxon>
        <taxon>Dikarya</taxon>
        <taxon>Ascomycota</taxon>
        <taxon>Pezizomycotina</taxon>
        <taxon>Eurotiomycetes</taxon>
        <taxon>Chaetothyriomycetidae</taxon>
        <taxon>Chaetothyriales</taxon>
        <taxon>Trichomeriaceae</taxon>
        <taxon>Lithohypha</taxon>
    </lineage>
</organism>
<evidence type="ECO:0000256" key="2">
    <source>
        <dbReference type="ARBA" id="ARBA00022723"/>
    </source>
</evidence>
<evidence type="ECO:0000256" key="7">
    <source>
        <dbReference type="ARBA" id="ARBA00038889"/>
    </source>
</evidence>
<dbReference type="EC" id="4.1.1.52" evidence="7"/>
<proteinExistence type="inferred from homology"/>
<evidence type="ECO:0000256" key="5">
    <source>
        <dbReference type="ARBA" id="ARBA00023239"/>
    </source>
</evidence>
<dbReference type="AlphaFoldDB" id="A0AAN7Y944"/>
<evidence type="ECO:0000256" key="8">
    <source>
        <dbReference type="RuleBase" id="RU366045"/>
    </source>
</evidence>
<dbReference type="PANTHER" id="PTHR21240:SF29">
    <property type="entry name" value="AMIDOHYDROLASE-RELATED DOMAIN-CONTAINING PROTEIN"/>
    <property type="match status" value="1"/>
</dbReference>
<dbReference type="InterPro" id="IPR006680">
    <property type="entry name" value="Amidohydro-rel"/>
</dbReference>
<dbReference type="GO" id="GO:0016787">
    <property type="term" value="F:hydrolase activity"/>
    <property type="evidence" value="ECO:0007669"/>
    <property type="project" value="InterPro"/>
</dbReference>
<dbReference type="GO" id="GO:0046872">
    <property type="term" value="F:metal ion binding"/>
    <property type="evidence" value="ECO:0007669"/>
    <property type="project" value="UniProtKB-KW"/>
</dbReference>
<sequence>MPLAKIDLHSHFVPDFYRDALLEAGIDKPDGMPRIPEWTEQSHLDFHSQLNVRKSILSITSPGTHLVPGNDENARHLTRRVNEYAADLKRRRPDEFGFFASLPLPDVKGSLEEIAYAIDTLNADGFTLMSNHHGHYPGDSIFDPVFNELNRRKAIVFIHPTTPCTAVPGEGCAQAAPLAHTYPRSTFEFFFDTARVYTNLFLKGTISRCPDITFVVTHGGGCLPPLITRVSSVPAILKLPGLDSAVNPTFVKERLNSEQFFFDTAGWIFPDQIKGLLAYLEEKTKGKRMVYGSDIPWTPFGAVKTLSEDHDKYVGEFFPGEEELVGTGNAERLLNWKGRPGQA</sequence>
<dbReference type="Gene3D" id="3.20.20.140">
    <property type="entry name" value="Metal-dependent hydrolases"/>
    <property type="match status" value="1"/>
</dbReference>
<keyword evidence="2" id="KW-0479">Metal-binding</keyword>
<evidence type="ECO:0000259" key="9">
    <source>
        <dbReference type="Pfam" id="PF04909"/>
    </source>
</evidence>
<dbReference type="GO" id="GO:0019748">
    <property type="term" value="P:secondary metabolic process"/>
    <property type="evidence" value="ECO:0007669"/>
    <property type="project" value="TreeGrafter"/>
</dbReference>
<dbReference type="PANTHER" id="PTHR21240">
    <property type="entry name" value="2-AMINO-3-CARBOXYLMUCONATE-6-SEMIALDEHYDE DECARBOXYLASE"/>
    <property type="match status" value="1"/>
</dbReference>
<keyword evidence="11" id="KW-1185">Reference proteome</keyword>
<gene>
    <name evidence="10" type="ORF">LTR05_000089</name>
</gene>
<evidence type="ECO:0000256" key="4">
    <source>
        <dbReference type="ARBA" id="ARBA00022833"/>
    </source>
</evidence>
<evidence type="ECO:0000256" key="1">
    <source>
        <dbReference type="ARBA" id="ARBA00005871"/>
    </source>
</evidence>
<comment type="caution">
    <text evidence="10">The sequence shown here is derived from an EMBL/GenBank/DDBJ whole genome shotgun (WGS) entry which is preliminary data.</text>
</comment>
<dbReference type="GO" id="GO:0047596">
    <property type="term" value="F:6-methylsalicylate decarboxylase activity"/>
    <property type="evidence" value="ECO:0007669"/>
    <property type="project" value="UniProtKB-EC"/>
</dbReference>
<keyword evidence="4" id="KW-0862">Zinc</keyword>
<dbReference type="InterPro" id="IPR032465">
    <property type="entry name" value="ACMSD"/>
</dbReference>
<keyword evidence="3 8" id="KW-0210">Decarboxylase</keyword>
<evidence type="ECO:0000256" key="6">
    <source>
        <dbReference type="ARBA" id="ARBA00036832"/>
    </source>
</evidence>
<dbReference type="EMBL" id="JAVRRJ010000001">
    <property type="protein sequence ID" value="KAK5089922.1"/>
    <property type="molecule type" value="Genomic_DNA"/>
</dbReference>
<dbReference type="InterPro" id="IPR032466">
    <property type="entry name" value="Metal_Hydrolase"/>
</dbReference>
<protein>
    <recommendedName>
        <fullName evidence="7">6-methylsalicylate decarboxylase</fullName>
        <ecNumber evidence="7">4.1.1.52</ecNumber>
    </recommendedName>
</protein>
<dbReference type="GO" id="GO:0005829">
    <property type="term" value="C:cytosol"/>
    <property type="evidence" value="ECO:0007669"/>
    <property type="project" value="TreeGrafter"/>
</dbReference>
<comment type="catalytic activity">
    <reaction evidence="6">
        <text>6-methylsalicylate + H(+) = 3-methylphenol + CO2</text>
        <dbReference type="Rhea" id="RHEA:23112"/>
        <dbReference type="ChEBI" id="CHEBI:15378"/>
        <dbReference type="ChEBI" id="CHEBI:16526"/>
        <dbReference type="ChEBI" id="CHEBI:17231"/>
        <dbReference type="ChEBI" id="CHEBI:36658"/>
        <dbReference type="EC" id="4.1.1.52"/>
    </reaction>
    <physiologicalReaction direction="left-to-right" evidence="6">
        <dbReference type="Rhea" id="RHEA:23113"/>
    </physiologicalReaction>
</comment>
<name>A0AAN7Y944_9EURO</name>
<dbReference type="Pfam" id="PF04909">
    <property type="entry name" value="Amidohydro_2"/>
    <property type="match status" value="1"/>
</dbReference>
<keyword evidence="5 8" id="KW-0456">Lyase</keyword>
<reference evidence="10 11" key="1">
    <citation type="submission" date="2023-08" db="EMBL/GenBank/DDBJ databases">
        <title>Black Yeasts Isolated from many extreme environments.</title>
        <authorList>
            <person name="Coleine C."/>
            <person name="Stajich J.E."/>
            <person name="Selbmann L."/>
        </authorList>
    </citation>
    <scope>NUCLEOTIDE SEQUENCE [LARGE SCALE GENOMIC DNA]</scope>
    <source>
        <strain evidence="10 11">CCFEE 5910</strain>
    </source>
</reference>
<evidence type="ECO:0000256" key="3">
    <source>
        <dbReference type="ARBA" id="ARBA00022793"/>
    </source>
</evidence>
<dbReference type="Proteomes" id="UP001309876">
    <property type="component" value="Unassembled WGS sequence"/>
</dbReference>
<evidence type="ECO:0000313" key="10">
    <source>
        <dbReference type="EMBL" id="KAK5089922.1"/>
    </source>
</evidence>
<dbReference type="SUPFAM" id="SSF51556">
    <property type="entry name" value="Metallo-dependent hydrolases"/>
    <property type="match status" value="1"/>
</dbReference>
<accession>A0AAN7Y944</accession>
<feature type="domain" description="Amidohydrolase-related" evidence="9">
    <location>
        <begin position="6"/>
        <end position="335"/>
    </location>
</feature>
<comment type="similarity">
    <text evidence="1">Belongs to the metallo-dependent hydrolases superfamily. ACMSD family.</text>
</comment>